<dbReference type="InterPro" id="IPR005493">
    <property type="entry name" value="RraA/RraA-like"/>
</dbReference>
<accession>A0A229RYD0</accession>
<reference evidence="5 6" key="1">
    <citation type="submission" date="2017-07" db="EMBL/GenBank/DDBJ databases">
        <title>Amycolatopsis thailandensis Genome sequencing and assembly.</title>
        <authorList>
            <person name="Kaur N."/>
            <person name="Mayilraj S."/>
        </authorList>
    </citation>
    <scope>NUCLEOTIDE SEQUENCE [LARGE SCALE GENOMIC DNA]</scope>
    <source>
        <strain evidence="5 6">JCM 16380</strain>
    </source>
</reference>
<keyword evidence="6" id="KW-1185">Reference proteome</keyword>
<dbReference type="GO" id="GO:0003824">
    <property type="term" value="F:catalytic activity"/>
    <property type="evidence" value="ECO:0007669"/>
    <property type="project" value="InterPro"/>
</dbReference>
<dbReference type="InterPro" id="IPR011234">
    <property type="entry name" value="Fumarylacetoacetase-like_C"/>
</dbReference>
<name>A0A229RYD0_9PSEU</name>
<keyword evidence="1 2" id="KW-0479">Metal-binding</keyword>
<gene>
    <name evidence="5" type="ORF">CFP71_25240</name>
</gene>
<dbReference type="EMBL" id="NMQT01000093">
    <property type="protein sequence ID" value="OXM51364.1"/>
    <property type="molecule type" value="Genomic_DNA"/>
</dbReference>
<feature type="region of interest" description="Disordered" evidence="3">
    <location>
        <begin position="1"/>
        <end position="21"/>
    </location>
</feature>
<proteinExistence type="predicted"/>
<dbReference type="Pfam" id="PF03737">
    <property type="entry name" value="RraA-like"/>
    <property type="match status" value="1"/>
</dbReference>
<dbReference type="PANTHER" id="PTHR11820">
    <property type="entry name" value="ACYLPYRUVASE"/>
    <property type="match status" value="1"/>
</dbReference>
<evidence type="ECO:0000256" key="1">
    <source>
        <dbReference type="ARBA" id="ARBA00022723"/>
    </source>
</evidence>
<dbReference type="GO" id="GO:0046872">
    <property type="term" value="F:metal ion binding"/>
    <property type="evidence" value="ECO:0007669"/>
    <property type="project" value="UniProtKB-KW"/>
</dbReference>
<comment type="cofactor">
    <cofactor evidence="2">
        <name>Mg(2+)</name>
        <dbReference type="ChEBI" id="CHEBI:18420"/>
    </cofactor>
</comment>
<dbReference type="InterPro" id="IPR036663">
    <property type="entry name" value="Fumarylacetoacetase_C_sf"/>
</dbReference>
<evidence type="ECO:0000259" key="4">
    <source>
        <dbReference type="Pfam" id="PF01557"/>
    </source>
</evidence>
<keyword evidence="2" id="KW-0460">Magnesium</keyword>
<dbReference type="Gene3D" id="3.90.850.10">
    <property type="entry name" value="Fumarylacetoacetase-like, C-terminal domain"/>
    <property type="match status" value="1"/>
</dbReference>
<feature type="binding site" evidence="2">
    <location>
        <position position="381"/>
    </location>
    <ligand>
        <name>substrate</name>
    </ligand>
</feature>
<comment type="caution">
    <text evidence="5">The sequence shown here is derived from an EMBL/GenBank/DDBJ whole genome shotgun (WGS) entry which is preliminary data.</text>
</comment>
<dbReference type="NCBIfam" id="NF006093">
    <property type="entry name" value="PRK08245.1"/>
    <property type="match status" value="1"/>
</dbReference>
<dbReference type="SUPFAM" id="SSF56529">
    <property type="entry name" value="FAH"/>
    <property type="match status" value="1"/>
</dbReference>
<organism evidence="5 6">
    <name type="scientific">Amycolatopsis thailandensis</name>
    <dbReference type="NCBI Taxonomy" id="589330"/>
    <lineage>
        <taxon>Bacteria</taxon>
        <taxon>Bacillati</taxon>
        <taxon>Actinomycetota</taxon>
        <taxon>Actinomycetes</taxon>
        <taxon>Pseudonocardiales</taxon>
        <taxon>Pseudonocardiaceae</taxon>
        <taxon>Amycolatopsis</taxon>
    </lineage>
</organism>
<evidence type="ECO:0000313" key="5">
    <source>
        <dbReference type="EMBL" id="OXM51364.1"/>
    </source>
</evidence>
<evidence type="ECO:0000256" key="2">
    <source>
        <dbReference type="PIRSR" id="PIRSR605493-1"/>
    </source>
</evidence>
<dbReference type="RefSeq" id="WP_093936427.1">
    <property type="nucleotide sequence ID" value="NZ_NMQT01000093.1"/>
</dbReference>
<feature type="domain" description="Fumarylacetoacetase-like C-terminal" evidence="4">
    <location>
        <begin position="23"/>
        <end position="211"/>
    </location>
</feature>
<dbReference type="Pfam" id="PF01557">
    <property type="entry name" value="FAA_hydrolase"/>
    <property type="match status" value="1"/>
</dbReference>
<feature type="region of interest" description="Disordered" evidence="3">
    <location>
        <begin position="35"/>
        <end position="61"/>
    </location>
</feature>
<dbReference type="AlphaFoldDB" id="A0A229RYD0"/>
<dbReference type="Gene3D" id="3.50.30.40">
    <property type="entry name" value="Ribonuclease E inhibitor RraA/RraA-like"/>
    <property type="match status" value="1"/>
</dbReference>
<sequence>MGTYEATAPSGRGSGPLGTRPGKIIAVHLSYASRAEQRGRRPANPSYFFKPSSSIGTSGGTVERPAGTELLAFEGEIALVIGTAARWVKPDEAWDHVAAVTAANDFGLYDLRTADKGSNVRSKGGDGYTPLGPGLIDARDVDPSSLRVRTWVNGDLVQEDTTAGLIFPLRQFVSDLSQHFTLEPGDVILTGTPAGSTVVSPGDVVVVEVDVPGTSVSSGRLHTTVSQGIRSFSDVGSLPEVDEKQRAEAWGTPTDEPAEENGLSDELRAKLLRAPVAGLSAQLRKRGLNNVAIDGVRPNLPGSKIVGTARTLRFVPNREDLFKSHGGGYNAQKRLFDSVGAGEVIVIEARGDKGSGTLGDILALRARYLGAAGVVTDGGVRDFEAVAETGLPVFSQGAHPAVLGRKHVPWDTDVAVACGGATVLPGDIIVGDDDGVVVIPPSLAEEIADATLVQEDEDSWIAQQVGQGRPIEGLFPLNPLWRERYEAWLKKQ</sequence>
<dbReference type="CDD" id="cd16841">
    <property type="entry name" value="RraA_family"/>
    <property type="match status" value="1"/>
</dbReference>
<dbReference type="NCBIfam" id="NF009399">
    <property type="entry name" value="PRK12764.1"/>
    <property type="match status" value="1"/>
</dbReference>
<dbReference type="SUPFAM" id="SSF89562">
    <property type="entry name" value="RraA-like"/>
    <property type="match status" value="1"/>
</dbReference>
<feature type="binding site" evidence="2">
    <location>
        <position position="382"/>
    </location>
    <ligand>
        <name>Mg(2+)</name>
        <dbReference type="ChEBI" id="CHEBI:18420"/>
    </ligand>
</feature>
<protein>
    <recommendedName>
        <fullName evidence="4">Fumarylacetoacetase-like C-terminal domain-containing protein</fullName>
    </recommendedName>
</protein>
<dbReference type="OrthoDB" id="9805307at2"/>
<dbReference type="PANTHER" id="PTHR11820:SF112">
    <property type="entry name" value="FUMARYLACETOACETATE HYDROLASE FAMILY PROTEIN (AFU_ORTHOLOGUE AFUA_1G02370)-RELATED"/>
    <property type="match status" value="1"/>
</dbReference>
<evidence type="ECO:0000313" key="6">
    <source>
        <dbReference type="Proteomes" id="UP000215223"/>
    </source>
</evidence>
<dbReference type="InterPro" id="IPR036704">
    <property type="entry name" value="RraA/RraA-like_sf"/>
</dbReference>
<evidence type="ECO:0000256" key="3">
    <source>
        <dbReference type="SAM" id="MobiDB-lite"/>
    </source>
</evidence>
<dbReference type="Proteomes" id="UP000215223">
    <property type="component" value="Unassembled WGS sequence"/>
</dbReference>
<feature type="binding site" evidence="2">
    <location>
        <begin position="359"/>
        <end position="362"/>
    </location>
    <ligand>
        <name>substrate</name>
    </ligand>
</feature>